<dbReference type="PANTHER" id="PTHR30055:SF234">
    <property type="entry name" value="HTH-TYPE TRANSCRIPTIONAL REGULATOR BETI"/>
    <property type="match status" value="1"/>
</dbReference>
<dbReference type="EMBL" id="RXOE01000005">
    <property type="protein sequence ID" value="RTQ32875.1"/>
    <property type="molecule type" value="Genomic_DNA"/>
</dbReference>
<evidence type="ECO:0000256" key="3">
    <source>
        <dbReference type="ARBA" id="ARBA00023163"/>
    </source>
</evidence>
<keyword evidence="3" id="KW-0804">Transcription</keyword>
<dbReference type="GO" id="GO:0000976">
    <property type="term" value="F:transcription cis-regulatory region binding"/>
    <property type="evidence" value="ECO:0007669"/>
    <property type="project" value="TreeGrafter"/>
</dbReference>
<evidence type="ECO:0000256" key="4">
    <source>
        <dbReference type="PROSITE-ProRule" id="PRU00335"/>
    </source>
</evidence>
<keyword evidence="1" id="KW-0805">Transcription regulation</keyword>
<dbReference type="PRINTS" id="PR00455">
    <property type="entry name" value="HTHTETR"/>
</dbReference>
<dbReference type="AlphaFoldDB" id="A0A431TJC5"/>
<evidence type="ECO:0000259" key="5">
    <source>
        <dbReference type="PROSITE" id="PS50977"/>
    </source>
</evidence>
<gene>
    <name evidence="6" type="ORF">EJP69_19380</name>
</gene>
<proteinExistence type="predicted"/>
<dbReference type="SUPFAM" id="SSF48498">
    <property type="entry name" value="Tetracyclin repressor-like, C-terminal domain"/>
    <property type="match status" value="1"/>
</dbReference>
<name>A0A431TJC5_9BURK</name>
<dbReference type="Gene3D" id="1.10.357.10">
    <property type="entry name" value="Tetracycline Repressor, domain 2"/>
    <property type="match status" value="1"/>
</dbReference>
<dbReference type="InterPro" id="IPR001647">
    <property type="entry name" value="HTH_TetR"/>
</dbReference>
<reference evidence="6 7" key="1">
    <citation type="submission" date="2018-12" db="EMBL/GenBank/DDBJ databases">
        <title>The genome of Variovorax gossypii DSM 100435.</title>
        <authorList>
            <person name="Gao J."/>
            <person name="Sun J."/>
        </authorList>
    </citation>
    <scope>NUCLEOTIDE SEQUENCE [LARGE SCALE GENOMIC DNA]</scope>
    <source>
        <strain evidence="6 7">DSM 100435</strain>
    </source>
</reference>
<accession>A0A431TJC5</accession>
<evidence type="ECO:0000256" key="1">
    <source>
        <dbReference type="ARBA" id="ARBA00023015"/>
    </source>
</evidence>
<protein>
    <submittedName>
        <fullName evidence="6">TetR/AcrR family transcriptional regulator</fullName>
    </submittedName>
</protein>
<feature type="domain" description="HTH tetR-type" evidence="5">
    <location>
        <begin position="19"/>
        <end position="79"/>
    </location>
</feature>
<sequence>MAPRSSSPPAPSPRAYHHGNLREALVEAAVELIEHGGLDKLSVREAAKRAGVSPGAPFRHFATKTALLTAVAEQATKRLRAHVEEAISAVADAPPLVRFGAIGHAYIEWARTNPTHFRVISERSLIDYDGSPSLRSDNETIRAQMRKLFDEAFAQKSGSAAGTDAAHAQIAARALVYGLARMAVDGHFPEWSLSRQSTAKTMADTLDFFMSQLAGAPGLGR</sequence>
<keyword evidence="7" id="KW-1185">Reference proteome</keyword>
<dbReference type="InterPro" id="IPR025996">
    <property type="entry name" value="MT1864/Rv1816-like_C"/>
</dbReference>
<dbReference type="InterPro" id="IPR009057">
    <property type="entry name" value="Homeodomain-like_sf"/>
</dbReference>
<comment type="caution">
    <text evidence="6">The sequence shown here is derived from an EMBL/GenBank/DDBJ whole genome shotgun (WGS) entry which is preliminary data.</text>
</comment>
<dbReference type="PROSITE" id="PS50977">
    <property type="entry name" value="HTH_TETR_2"/>
    <property type="match status" value="1"/>
</dbReference>
<evidence type="ECO:0000313" key="6">
    <source>
        <dbReference type="EMBL" id="RTQ32875.1"/>
    </source>
</evidence>
<dbReference type="Pfam" id="PF13305">
    <property type="entry name" value="TetR_C_33"/>
    <property type="match status" value="1"/>
</dbReference>
<evidence type="ECO:0000256" key="2">
    <source>
        <dbReference type="ARBA" id="ARBA00023125"/>
    </source>
</evidence>
<dbReference type="Proteomes" id="UP000267418">
    <property type="component" value="Unassembled WGS sequence"/>
</dbReference>
<keyword evidence="2 4" id="KW-0238">DNA-binding</keyword>
<evidence type="ECO:0000313" key="7">
    <source>
        <dbReference type="Proteomes" id="UP000267418"/>
    </source>
</evidence>
<dbReference type="Pfam" id="PF00440">
    <property type="entry name" value="TetR_N"/>
    <property type="match status" value="1"/>
</dbReference>
<dbReference type="SUPFAM" id="SSF46689">
    <property type="entry name" value="Homeodomain-like"/>
    <property type="match status" value="1"/>
</dbReference>
<dbReference type="InterPro" id="IPR036271">
    <property type="entry name" value="Tet_transcr_reg_TetR-rel_C_sf"/>
</dbReference>
<dbReference type="GO" id="GO:0003700">
    <property type="term" value="F:DNA-binding transcription factor activity"/>
    <property type="evidence" value="ECO:0007669"/>
    <property type="project" value="TreeGrafter"/>
</dbReference>
<organism evidence="6 7">
    <name type="scientific">Variovorax gossypii</name>
    <dbReference type="NCBI Taxonomy" id="1679495"/>
    <lineage>
        <taxon>Bacteria</taxon>
        <taxon>Pseudomonadati</taxon>
        <taxon>Pseudomonadota</taxon>
        <taxon>Betaproteobacteria</taxon>
        <taxon>Burkholderiales</taxon>
        <taxon>Comamonadaceae</taxon>
        <taxon>Variovorax</taxon>
    </lineage>
</organism>
<dbReference type="OrthoDB" id="5293556at2"/>
<dbReference type="InterPro" id="IPR050109">
    <property type="entry name" value="HTH-type_TetR-like_transc_reg"/>
</dbReference>
<feature type="DNA-binding region" description="H-T-H motif" evidence="4">
    <location>
        <begin position="42"/>
        <end position="61"/>
    </location>
</feature>
<dbReference type="PANTHER" id="PTHR30055">
    <property type="entry name" value="HTH-TYPE TRANSCRIPTIONAL REGULATOR RUTR"/>
    <property type="match status" value="1"/>
</dbReference>